<dbReference type="EMBL" id="LAZR01022437">
    <property type="protein sequence ID" value="KKL81874.1"/>
    <property type="molecule type" value="Genomic_DNA"/>
</dbReference>
<accession>A0A0F9F636</accession>
<protein>
    <submittedName>
        <fullName evidence="1">Uncharacterized protein</fullName>
    </submittedName>
</protein>
<proteinExistence type="predicted"/>
<organism evidence="1">
    <name type="scientific">marine sediment metagenome</name>
    <dbReference type="NCBI Taxonomy" id="412755"/>
    <lineage>
        <taxon>unclassified sequences</taxon>
        <taxon>metagenomes</taxon>
        <taxon>ecological metagenomes</taxon>
    </lineage>
</organism>
<evidence type="ECO:0000313" key="1">
    <source>
        <dbReference type="EMBL" id="KKL81874.1"/>
    </source>
</evidence>
<reference evidence="1" key="1">
    <citation type="journal article" date="2015" name="Nature">
        <title>Complex archaea that bridge the gap between prokaryotes and eukaryotes.</title>
        <authorList>
            <person name="Spang A."/>
            <person name="Saw J.H."/>
            <person name="Jorgensen S.L."/>
            <person name="Zaremba-Niedzwiedzka K."/>
            <person name="Martijn J."/>
            <person name="Lind A.E."/>
            <person name="van Eijk R."/>
            <person name="Schleper C."/>
            <person name="Guy L."/>
            <person name="Ettema T.J."/>
        </authorList>
    </citation>
    <scope>NUCLEOTIDE SEQUENCE</scope>
</reference>
<gene>
    <name evidence="1" type="ORF">LCGC14_1990410</name>
</gene>
<sequence length="173" mass="19350">MNLNRNDRRKLLNMAGREIQFPGTPEEQLAAEEQLRLASENPQSSFATTMSILAHTWFTLDQAREAARMTYIRAVKLREKGREMSTTTVVKQYEEAQVEIEIVESQVVELLRDISAHPDEGVDSAIGLLGSSHTNIQSGIAVRLPHGVQVRLALESEIMAPEEDERVVDTVVP</sequence>
<name>A0A0F9F636_9ZZZZ</name>
<dbReference type="AlphaFoldDB" id="A0A0F9F636"/>
<comment type="caution">
    <text evidence="1">The sequence shown here is derived from an EMBL/GenBank/DDBJ whole genome shotgun (WGS) entry which is preliminary data.</text>
</comment>